<evidence type="ECO:0000313" key="1">
    <source>
        <dbReference type="EnsemblProtists" id="HpaP804347"/>
    </source>
</evidence>
<dbReference type="Proteomes" id="UP000011713">
    <property type="component" value="Unassembled WGS sequence"/>
</dbReference>
<keyword evidence="2" id="KW-1185">Reference proteome</keyword>
<dbReference type="EnsemblProtists" id="HpaT804347">
    <property type="protein sequence ID" value="HpaP804347"/>
    <property type="gene ID" value="HpaG804347"/>
</dbReference>
<dbReference type="HOGENOM" id="CLU_2965763_0_0_1"/>
<dbReference type="VEuPathDB" id="FungiDB:HpaG804347"/>
<accession>M4BDI0</accession>
<organism evidence="1 2">
    <name type="scientific">Hyaloperonospora arabidopsidis (strain Emoy2)</name>
    <name type="common">Downy mildew agent</name>
    <name type="synonym">Peronospora arabidopsidis</name>
    <dbReference type="NCBI Taxonomy" id="559515"/>
    <lineage>
        <taxon>Eukaryota</taxon>
        <taxon>Sar</taxon>
        <taxon>Stramenopiles</taxon>
        <taxon>Oomycota</taxon>
        <taxon>Peronosporomycetes</taxon>
        <taxon>Peronosporales</taxon>
        <taxon>Peronosporaceae</taxon>
        <taxon>Hyaloperonospora</taxon>
    </lineage>
</organism>
<reference evidence="2" key="1">
    <citation type="journal article" date="2010" name="Science">
        <title>Signatures of adaptation to obligate biotrophy in the Hyaloperonospora arabidopsidis genome.</title>
        <authorList>
            <person name="Baxter L."/>
            <person name="Tripathy S."/>
            <person name="Ishaque N."/>
            <person name="Boot N."/>
            <person name="Cabral A."/>
            <person name="Kemen E."/>
            <person name="Thines M."/>
            <person name="Ah-Fong A."/>
            <person name="Anderson R."/>
            <person name="Badejoko W."/>
            <person name="Bittner-Eddy P."/>
            <person name="Boore J.L."/>
            <person name="Chibucos M.C."/>
            <person name="Coates M."/>
            <person name="Dehal P."/>
            <person name="Delehaunty K."/>
            <person name="Dong S."/>
            <person name="Downton P."/>
            <person name="Dumas B."/>
            <person name="Fabro G."/>
            <person name="Fronick C."/>
            <person name="Fuerstenberg S.I."/>
            <person name="Fulton L."/>
            <person name="Gaulin E."/>
            <person name="Govers F."/>
            <person name="Hughes L."/>
            <person name="Humphray S."/>
            <person name="Jiang R.H."/>
            <person name="Judelson H."/>
            <person name="Kamoun S."/>
            <person name="Kyung K."/>
            <person name="Meijer H."/>
            <person name="Minx P."/>
            <person name="Morris P."/>
            <person name="Nelson J."/>
            <person name="Phuntumart V."/>
            <person name="Qutob D."/>
            <person name="Rehmany A."/>
            <person name="Rougon-Cardoso A."/>
            <person name="Ryden P."/>
            <person name="Torto-Alalibo T."/>
            <person name="Studholme D."/>
            <person name="Wang Y."/>
            <person name="Win J."/>
            <person name="Wood J."/>
            <person name="Clifton S.W."/>
            <person name="Rogers J."/>
            <person name="Van den Ackerveken G."/>
            <person name="Jones J.D."/>
            <person name="McDowell J.M."/>
            <person name="Beynon J."/>
            <person name="Tyler B.M."/>
        </authorList>
    </citation>
    <scope>NUCLEOTIDE SEQUENCE [LARGE SCALE GENOMIC DNA]</scope>
    <source>
        <strain evidence="2">Emoy2</strain>
    </source>
</reference>
<proteinExistence type="predicted"/>
<protein>
    <submittedName>
        <fullName evidence="1">Uncharacterized protein</fullName>
    </submittedName>
</protein>
<dbReference type="AlphaFoldDB" id="M4BDI0"/>
<dbReference type="EMBL" id="JH598161">
    <property type="status" value="NOT_ANNOTATED_CDS"/>
    <property type="molecule type" value="Genomic_DNA"/>
</dbReference>
<dbReference type="InParanoid" id="M4BDI0"/>
<name>M4BDI0_HYAAE</name>
<evidence type="ECO:0000313" key="2">
    <source>
        <dbReference type="Proteomes" id="UP000011713"/>
    </source>
</evidence>
<sequence length="59" mass="6905">MERSAKVAEDISVTTRARPRPFDSTLRIRSSSSSRCLKKRREWSMKESELLMTRTCSVR</sequence>
<reference evidence="1" key="2">
    <citation type="submission" date="2015-06" db="UniProtKB">
        <authorList>
            <consortium name="EnsemblProtists"/>
        </authorList>
    </citation>
    <scope>IDENTIFICATION</scope>
    <source>
        <strain evidence="1">Emoy2</strain>
    </source>
</reference>